<dbReference type="InterPro" id="IPR042099">
    <property type="entry name" value="ANL_N_sf"/>
</dbReference>
<dbReference type="InterPro" id="IPR020845">
    <property type="entry name" value="AMP-binding_CS"/>
</dbReference>
<dbReference type="PANTHER" id="PTHR43201">
    <property type="entry name" value="ACYL-COA SYNTHETASE"/>
    <property type="match status" value="1"/>
</dbReference>
<sequence length="303" mass="30002">MTALAGCTCERPLFVCGDTRRSAGEVASRVGALAAALRINAGTLPGDRVVLITRGSAAAFEALLAVLAAGAVAAPLNVRWSAGEAAAAADLVGAAAVVFDTASSRLALPLLSGNARRTGVCLDDVGASSGSGGKGGGGGGSGAAAPMPAAFSSEALVLRHAGARLEPVLAPEGAAVVCFTSGTTGAAKGALLTHGAFHCQAVAKLLEVGYSGRDVYLHCAPLFHIGGLSSALAVLAAGAVQVFMPMFSAPAALALIARHRVTALIAVPAMLVDLLGAHHDGRPARAHQELLRRLAGAPAQSRM</sequence>
<dbReference type="AlphaFoldDB" id="A0AAW1QL28"/>
<feature type="domain" description="AMP-dependent synthetase/ligase" evidence="1">
    <location>
        <begin position="7"/>
        <end position="296"/>
    </location>
</feature>
<dbReference type="GO" id="GO:0031956">
    <property type="term" value="F:medium-chain fatty acid-CoA ligase activity"/>
    <property type="evidence" value="ECO:0007669"/>
    <property type="project" value="TreeGrafter"/>
</dbReference>
<name>A0AAW1QL28_9CHLO</name>
<proteinExistence type="predicted"/>
<gene>
    <name evidence="2" type="ORF">WJX81_000324</name>
</gene>
<reference evidence="2 3" key="1">
    <citation type="journal article" date="2024" name="Nat. Commun.">
        <title>Phylogenomics reveals the evolutionary origins of lichenization in chlorophyte algae.</title>
        <authorList>
            <person name="Puginier C."/>
            <person name="Libourel C."/>
            <person name="Otte J."/>
            <person name="Skaloud P."/>
            <person name="Haon M."/>
            <person name="Grisel S."/>
            <person name="Petersen M."/>
            <person name="Berrin J.G."/>
            <person name="Delaux P.M."/>
            <person name="Dal Grande F."/>
            <person name="Keller J."/>
        </authorList>
    </citation>
    <scope>NUCLEOTIDE SEQUENCE [LARGE SCALE GENOMIC DNA]</scope>
    <source>
        <strain evidence="2 3">SAG 245.80</strain>
    </source>
</reference>
<evidence type="ECO:0000259" key="1">
    <source>
        <dbReference type="Pfam" id="PF00501"/>
    </source>
</evidence>
<dbReference type="Proteomes" id="UP001445335">
    <property type="component" value="Unassembled WGS sequence"/>
</dbReference>
<organism evidence="2 3">
    <name type="scientific">Elliptochloris bilobata</name>
    <dbReference type="NCBI Taxonomy" id="381761"/>
    <lineage>
        <taxon>Eukaryota</taxon>
        <taxon>Viridiplantae</taxon>
        <taxon>Chlorophyta</taxon>
        <taxon>core chlorophytes</taxon>
        <taxon>Trebouxiophyceae</taxon>
        <taxon>Trebouxiophyceae incertae sedis</taxon>
        <taxon>Elliptochloris clade</taxon>
        <taxon>Elliptochloris</taxon>
    </lineage>
</organism>
<dbReference type="PROSITE" id="PS00455">
    <property type="entry name" value="AMP_BINDING"/>
    <property type="match status" value="1"/>
</dbReference>
<protein>
    <recommendedName>
        <fullName evidence="1">AMP-dependent synthetase/ligase domain-containing protein</fullName>
    </recommendedName>
</protein>
<comment type="caution">
    <text evidence="2">The sequence shown here is derived from an EMBL/GenBank/DDBJ whole genome shotgun (WGS) entry which is preliminary data.</text>
</comment>
<keyword evidence="3" id="KW-1185">Reference proteome</keyword>
<dbReference type="GO" id="GO:0006631">
    <property type="term" value="P:fatty acid metabolic process"/>
    <property type="evidence" value="ECO:0007669"/>
    <property type="project" value="TreeGrafter"/>
</dbReference>
<evidence type="ECO:0000313" key="3">
    <source>
        <dbReference type="Proteomes" id="UP001445335"/>
    </source>
</evidence>
<dbReference type="SUPFAM" id="SSF56801">
    <property type="entry name" value="Acetyl-CoA synthetase-like"/>
    <property type="match status" value="1"/>
</dbReference>
<dbReference type="InterPro" id="IPR000873">
    <property type="entry name" value="AMP-dep_synth/lig_dom"/>
</dbReference>
<dbReference type="PANTHER" id="PTHR43201:SF32">
    <property type="entry name" value="2-SUCCINYLBENZOATE--COA LIGASE, CHLOROPLASTIC_PEROXISOMAL"/>
    <property type="match status" value="1"/>
</dbReference>
<evidence type="ECO:0000313" key="2">
    <source>
        <dbReference type="EMBL" id="KAK9822154.1"/>
    </source>
</evidence>
<dbReference type="EMBL" id="JALJOU010000091">
    <property type="protein sequence ID" value="KAK9822154.1"/>
    <property type="molecule type" value="Genomic_DNA"/>
</dbReference>
<accession>A0AAW1QL28</accession>
<dbReference type="Gene3D" id="3.40.50.12780">
    <property type="entry name" value="N-terminal domain of ligase-like"/>
    <property type="match status" value="1"/>
</dbReference>
<dbReference type="Pfam" id="PF00501">
    <property type="entry name" value="AMP-binding"/>
    <property type="match status" value="1"/>
</dbReference>